<feature type="region of interest" description="Disordered" evidence="1">
    <location>
        <begin position="731"/>
        <end position="783"/>
    </location>
</feature>
<dbReference type="SUPFAM" id="SSF81296">
    <property type="entry name" value="E set domains"/>
    <property type="match status" value="1"/>
</dbReference>
<name>A0AAJ4XR50_9BASI</name>
<dbReference type="AlphaFoldDB" id="A0AAJ4XR50"/>
<feature type="region of interest" description="Disordered" evidence="1">
    <location>
        <begin position="490"/>
        <end position="592"/>
    </location>
</feature>
<dbReference type="Gene3D" id="2.60.40.640">
    <property type="match status" value="1"/>
</dbReference>
<dbReference type="PANTHER" id="PTHR36419">
    <property type="entry name" value="ARRESTIN FAMILY PROTEIN 1"/>
    <property type="match status" value="1"/>
</dbReference>
<reference evidence="3" key="1">
    <citation type="submission" date="2023-10" db="EMBL/GenBank/DDBJ databases">
        <authorList>
            <person name="Guldener U."/>
        </authorList>
    </citation>
    <scope>NUCLEOTIDE SEQUENCE</scope>
    <source>
        <strain evidence="3">Mp4</strain>
    </source>
</reference>
<feature type="compositionally biased region" description="Low complexity" evidence="1">
    <location>
        <begin position="664"/>
        <end position="673"/>
    </location>
</feature>
<feature type="region of interest" description="Disordered" evidence="1">
    <location>
        <begin position="1088"/>
        <end position="1132"/>
    </location>
</feature>
<dbReference type="InterPro" id="IPR011022">
    <property type="entry name" value="Arrestin_C-like"/>
</dbReference>
<accession>A0AAJ4XR50</accession>
<dbReference type="GO" id="GO:0000935">
    <property type="term" value="C:division septum"/>
    <property type="evidence" value="ECO:0007669"/>
    <property type="project" value="TreeGrafter"/>
</dbReference>
<dbReference type="InterPro" id="IPR053060">
    <property type="entry name" value="Cytokinesis_Signaling_Reg"/>
</dbReference>
<feature type="compositionally biased region" description="Basic and acidic residues" evidence="1">
    <location>
        <begin position="809"/>
        <end position="819"/>
    </location>
</feature>
<dbReference type="PANTHER" id="PTHR36419:SF1">
    <property type="entry name" value="RHO1 GEF LOCALIZING PROTEIN 1"/>
    <property type="match status" value="1"/>
</dbReference>
<feature type="compositionally biased region" description="Polar residues" evidence="1">
    <location>
        <begin position="509"/>
        <end position="519"/>
    </location>
</feature>
<protein>
    <recommendedName>
        <fullName evidence="2">Arrestin C-terminal-like domain-containing protein</fullName>
    </recommendedName>
</protein>
<feature type="compositionally biased region" description="Polar residues" evidence="1">
    <location>
        <begin position="741"/>
        <end position="756"/>
    </location>
</feature>
<gene>
    <name evidence="3" type="ORF">MEPE_05566</name>
</gene>
<feature type="compositionally biased region" description="Low complexity" evidence="1">
    <location>
        <begin position="520"/>
        <end position="531"/>
    </location>
</feature>
<dbReference type="GO" id="GO:0000917">
    <property type="term" value="P:division septum assembly"/>
    <property type="evidence" value="ECO:0007669"/>
    <property type="project" value="TreeGrafter"/>
</dbReference>
<feature type="region of interest" description="Disordered" evidence="1">
    <location>
        <begin position="1199"/>
        <end position="1238"/>
    </location>
</feature>
<evidence type="ECO:0000313" key="4">
    <source>
        <dbReference type="Proteomes" id="UP001294444"/>
    </source>
</evidence>
<feature type="compositionally biased region" description="Polar residues" evidence="1">
    <location>
        <begin position="955"/>
        <end position="970"/>
    </location>
</feature>
<feature type="compositionally biased region" description="Low complexity" evidence="1">
    <location>
        <begin position="1212"/>
        <end position="1238"/>
    </location>
</feature>
<evidence type="ECO:0000313" key="3">
    <source>
        <dbReference type="EMBL" id="SNX86857.1"/>
    </source>
</evidence>
<feature type="compositionally biased region" description="Polar residues" evidence="1">
    <location>
        <begin position="1088"/>
        <end position="1116"/>
    </location>
</feature>
<evidence type="ECO:0000256" key="1">
    <source>
        <dbReference type="SAM" id="MobiDB-lite"/>
    </source>
</evidence>
<feature type="compositionally biased region" description="Polar residues" evidence="1">
    <location>
        <begin position="538"/>
        <end position="555"/>
    </location>
</feature>
<dbReference type="InterPro" id="IPR014752">
    <property type="entry name" value="Arrestin-like_C"/>
</dbReference>
<evidence type="ECO:0000259" key="2">
    <source>
        <dbReference type="SMART" id="SM01017"/>
    </source>
</evidence>
<feature type="compositionally biased region" description="Polar residues" evidence="1">
    <location>
        <begin position="773"/>
        <end position="783"/>
    </location>
</feature>
<feature type="region of interest" description="Disordered" evidence="1">
    <location>
        <begin position="809"/>
        <end position="974"/>
    </location>
</feature>
<dbReference type="Proteomes" id="UP001294444">
    <property type="component" value="Unassembled WGS sequence"/>
</dbReference>
<organism evidence="3 4">
    <name type="scientific">Melanopsichium pennsylvanicum</name>
    <dbReference type="NCBI Taxonomy" id="63383"/>
    <lineage>
        <taxon>Eukaryota</taxon>
        <taxon>Fungi</taxon>
        <taxon>Dikarya</taxon>
        <taxon>Basidiomycota</taxon>
        <taxon>Ustilaginomycotina</taxon>
        <taxon>Ustilaginomycetes</taxon>
        <taxon>Ustilaginales</taxon>
        <taxon>Ustilaginaceae</taxon>
        <taxon>Melanopsichium</taxon>
    </lineage>
</organism>
<sequence>MSQPKLTLRPPPHCEFIQGFPGIVGSSTRPSAHVVGTVEVRLGTKGLKAAWLRIELRKLETLPGGESWGELIGRGPIDVWSARKDEAYKSESEKGWELLQTADFPFQVTIPEGLPPSAKLEKNAGIGYELVTSLCVRTKKGLLKKEVTSSIIQNTHPLWLDKHELHSTWPVYASPEDHEVIQDEIRVKVMRNRTCYGPGDSVDVRIIVISDRVSPIKVKNISFSVRETITFKGSAKKTFGSNKAASQKAETLSSKSKNFGKKVYKGDTHTFDLACQIPRTHTLMSIQTAKHIEVSYTLRVQVDTAKKPIIIDHLPITVSNFTKTASDALMDRIGWVPGLSAPADPNMSSTYDGSMMPPSPASIGQPTITRSASFGASTYSGGRGNYPGYPGGDLRRRDTIMTQGTAISGPGMAGRGVPGQVFSWGQYGSAQPFGAGEAPRPAFAGPPSIYEGRELQPEETRALFHSTNRPQSAMVLGTVIDPVLMPASSYHGHSGGVTPIQERSEDGHTQPQPNYPQRSPYQQQAQLPPQQDMRRHSQYSGTASPVGLTQGQNLRYSAGGALPSDERYTASPADGRSPYSELPYRGPATPEIDTTRYVRPEPVHQPVPVQRQASPAPLQDPGANSNRAMTSAEAEKQRLYERARQQAERNQRRADERRALHQGVSSPSTPVSPAAIGGRPYSMLNLASSNASPSLTPAPGAAAGGLSAEAEKTRLFERARAEAERYQSSYPQGAAFPAMGSATTTSSQSSVPANQNVADGASVADGSGSAASNRTAATQSVQSNLAVSGRAAPYPSYMTAEEEKRQLYERAKAEADAYQRGEGSTAPVTSPSEPVSGHRQAASLSNGTAGLPGAWPRTAPALSFANNPTAAPTPTPLPAVSSSTSAPNGGSGSSATPAPPISEKEQLRRYYEARDAVSQHLSQSSSSQPITLSQSQQDRLYAPEVASAVHHATPHQPSDTVATPTRTTPPSLCGVQPQRVAATATDVQGYLTEAEQQSAEEKERLASHYARKQAKAEAKAAAKTNNSGIAGGAAQAQTQGNIQPSLRMVQGGSTASAPAPAPPAIPANGASEKAQLAAYYAARDATEQNLTASQQTQIPPSAASMQATVPSRSHPTPSLAVDVDGGSKTPSSHVIPELRTASPIHLPSFASPTWPSTNGNHAAYSNLNNAAATANRWRPKYDSLYDESDVDLLLEDNQKTVGVPPPLPPKIPLKGTTSFAPAHGHYGHSSGSSSQQWR</sequence>
<comment type="caution">
    <text evidence="3">The sequence shown here is derived from an EMBL/GenBank/DDBJ whole genome shotgun (WGS) entry which is preliminary data.</text>
</comment>
<dbReference type="EMBL" id="OAPG01000016">
    <property type="protein sequence ID" value="SNX86857.1"/>
    <property type="molecule type" value="Genomic_DNA"/>
</dbReference>
<keyword evidence="4" id="KW-1185">Reference proteome</keyword>
<dbReference type="Pfam" id="PF02752">
    <property type="entry name" value="Arrestin_C"/>
    <property type="match status" value="1"/>
</dbReference>
<feature type="domain" description="Arrestin C-terminal-like" evidence="2">
    <location>
        <begin position="181"/>
        <end position="316"/>
    </location>
</feature>
<feature type="compositionally biased region" description="Basic and acidic residues" evidence="1">
    <location>
        <begin position="633"/>
        <end position="659"/>
    </location>
</feature>
<feature type="compositionally biased region" description="Basic and acidic residues" evidence="1">
    <location>
        <begin position="902"/>
        <end position="917"/>
    </location>
</feature>
<feature type="region of interest" description="Disordered" evidence="1">
    <location>
        <begin position="605"/>
        <end position="676"/>
    </location>
</feature>
<proteinExistence type="predicted"/>
<feature type="compositionally biased region" description="Low complexity" evidence="1">
    <location>
        <begin position="918"/>
        <end position="937"/>
    </location>
</feature>
<dbReference type="InterPro" id="IPR014756">
    <property type="entry name" value="Ig_E-set"/>
</dbReference>
<feature type="compositionally biased region" description="Low complexity" evidence="1">
    <location>
        <begin position="878"/>
        <end position="887"/>
    </location>
</feature>
<dbReference type="SMART" id="SM01017">
    <property type="entry name" value="Arrestin_C"/>
    <property type="match status" value="1"/>
</dbReference>
<feature type="compositionally biased region" description="Low complexity" evidence="1">
    <location>
        <begin position="757"/>
        <end position="772"/>
    </location>
</feature>